<feature type="compositionally biased region" description="Low complexity" evidence="1">
    <location>
        <begin position="56"/>
        <end position="69"/>
    </location>
</feature>
<feature type="region of interest" description="Disordered" evidence="1">
    <location>
        <begin position="1"/>
        <end position="163"/>
    </location>
</feature>
<accession>M5BT78</accession>
<dbReference type="AlphaFoldDB" id="M5BT78"/>
<comment type="caution">
    <text evidence="2">The sequence shown here is derived from an EMBL/GenBank/DDBJ whole genome shotgun (WGS) entry which is preliminary data.</text>
</comment>
<dbReference type="EMBL" id="CAOJ01007255">
    <property type="protein sequence ID" value="CCO30953.1"/>
    <property type="molecule type" value="Genomic_DNA"/>
</dbReference>
<proteinExistence type="predicted"/>
<evidence type="ECO:0000313" key="3">
    <source>
        <dbReference type="Proteomes" id="UP000012065"/>
    </source>
</evidence>
<gene>
    <name evidence="2" type="ORF">BN14_04987</name>
</gene>
<feature type="compositionally biased region" description="Low complexity" evidence="1">
    <location>
        <begin position="1"/>
        <end position="21"/>
    </location>
</feature>
<reference evidence="2 3" key="1">
    <citation type="journal article" date="2013" name="J. Biotechnol.">
        <title>Establishment and interpretation of the genome sequence of the phytopathogenic fungus Rhizoctonia solani AG1-IB isolate 7/3/14.</title>
        <authorList>
            <person name="Wibberg D.W."/>
            <person name="Jelonek L.J."/>
            <person name="Rupp O.R."/>
            <person name="Hennig M.H."/>
            <person name="Eikmeyer F.E."/>
            <person name="Goesmann A.G."/>
            <person name="Hartmann A.H."/>
            <person name="Borriss R.B."/>
            <person name="Grosch R.G."/>
            <person name="Puehler A.P."/>
            <person name="Schlueter A.S."/>
        </authorList>
    </citation>
    <scope>NUCLEOTIDE SEQUENCE [LARGE SCALE GENOMIC DNA]</scope>
    <source>
        <strain evidence="3">AG1-IB / isolate 7/3/14</strain>
    </source>
</reference>
<feature type="compositionally biased region" description="Polar residues" evidence="1">
    <location>
        <begin position="145"/>
        <end position="157"/>
    </location>
</feature>
<protein>
    <submittedName>
        <fullName evidence="2">Uncharacterized protein</fullName>
    </submittedName>
</protein>
<sequence length="255" mass="26338">MSVTVPPALVPSSSAATTPTSNGPPRTRAVTMDVQPTSPTQADPRPRRTTSISSKAPPVSRSGASSASAAPPPMVSRPVNRNSVYAVPEPASVPFPSPESKDNLQVPEPHTLKRSLSVSSAARKLVGRTRSGSPIPPTPPVETASIAQSTDASSIEKSPQKGARSLSRLAFSALLPKRGSNNAAAEAKAALAQAKAREVAEAKARAKAAVEDAKARAKAEAEEAKAARAAKVKEEKEAKKSSKRFGSISRRGGQS</sequence>
<feature type="region of interest" description="Disordered" evidence="1">
    <location>
        <begin position="218"/>
        <end position="255"/>
    </location>
</feature>
<name>M5BT78_THACB</name>
<dbReference type="Proteomes" id="UP000012065">
    <property type="component" value="Unassembled WGS sequence"/>
</dbReference>
<evidence type="ECO:0000313" key="2">
    <source>
        <dbReference type="EMBL" id="CCO30953.1"/>
    </source>
</evidence>
<evidence type="ECO:0000256" key="1">
    <source>
        <dbReference type="SAM" id="MobiDB-lite"/>
    </source>
</evidence>
<feature type="compositionally biased region" description="Basic and acidic residues" evidence="1">
    <location>
        <begin position="218"/>
        <end position="240"/>
    </location>
</feature>
<organism evidence="2 3">
    <name type="scientific">Thanatephorus cucumeris (strain AG1-IB / isolate 7/3/14)</name>
    <name type="common">Lettuce bottom rot fungus</name>
    <name type="synonym">Rhizoctonia solani</name>
    <dbReference type="NCBI Taxonomy" id="1108050"/>
    <lineage>
        <taxon>Eukaryota</taxon>
        <taxon>Fungi</taxon>
        <taxon>Dikarya</taxon>
        <taxon>Basidiomycota</taxon>
        <taxon>Agaricomycotina</taxon>
        <taxon>Agaricomycetes</taxon>
        <taxon>Cantharellales</taxon>
        <taxon>Ceratobasidiaceae</taxon>
        <taxon>Rhizoctonia</taxon>
        <taxon>Rhizoctonia solani AG-1</taxon>
    </lineage>
</organism>
<dbReference type="HOGENOM" id="CLU_1090634_0_0_1"/>